<sequence length="232" mass="25878">MFQAYRFLNATKPNLIRSCWLCYDIRPPFYEGISDVSSTQGLTLQSMSCQGLWIGTPLPQYQFLCNDTKSISSLDYHLPPQDGWWSCSTGLTPCFHGQILNQTKSFCVLVQLLPKIIYHSDEQVLQWLNAGTHRWDRRESILAITITTLLGNGLAGAGTGIASLAVQNSHYNSLRAAIDLDIKRIETSSSHLQDSLTSLSEVVLQNRSGLDLVFLQQGGVMCCLKQGMLLLY</sequence>
<keyword evidence="10" id="KW-0564">Palmitate</keyword>
<evidence type="ECO:0000256" key="6">
    <source>
        <dbReference type="ARBA" id="ARBA00022692"/>
    </source>
</evidence>
<dbReference type="AlphaFoldDB" id="A0A811YCN9"/>
<keyword evidence="5" id="KW-0945">Host-virus interaction</keyword>
<dbReference type="InterPro" id="IPR018154">
    <property type="entry name" value="TLV/ENV_coat_polyprotein"/>
</dbReference>
<evidence type="ECO:0000313" key="15">
    <source>
        <dbReference type="Proteomes" id="UP000645828"/>
    </source>
</evidence>
<dbReference type="EMBL" id="CAJHUB010000673">
    <property type="protein sequence ID" value="CAD7674906.1"/>
    <property type="molecule type" value="Genomic_DNA"/>
</dbReference>
<comment type="caution">
    <text evidence="14">The sequence shown here is derived from an EMBL/GenBank/DDBJ whole genome shotgun (WGS) entry which is preliminary data.</text>
</comment>
<evidence type="ECO:0000256" key="5">
    <source>
        <dbReference type="ARBA" id="ARBA00022581"/>
    </source>
</evidence>
<keyword evidence="13" id="KW-0449">Lipoprotein</keyword>
<evidence type="ECO:0000256" key="10">
    <source>
        <dbReference type="ARBA" id="ARBA00023139"/>
    </source>
</evidence>
<dbReference type="PANTHER" id="PTHR10424">
    <property type="entry name" value="VIRAL ENVELOPE PROTEIN"/>
    <property type="match status" value="1"/>
</dbReference>
<evidence type="ECO:0000256" key="11">
    <source>
        <dbReference type="ARBA" id="ARBA00023157"/>
    </source>
</evidence>
<protein>
    <submittedName>
        <fullName evidence="14">(raccoon dog) hypothetical protein</fullName>
    </submittedName>
</protein>
<gene>
    <name evidence="14" type="ORF">NYPRO_LOCUS7701</name>
</gene>
<evidence type="ECO:0000256" key="7">
    <source>
        <dbReference type="ARBA" id="ARBA00022870"/>
    </source>
</evidence>
<keyword evidence="8" id="KW-1133">Transmembrane helix</keyword>
<dbReference type="Gene3D" id="1.10.287.210">
    <property type="match status" value="1"/>
</dbReference>
<evidence type="ECO:0000256" key="2">
    <source>
        <dbReference type="ARBA" id="ARBA00004531"/>
    </source>
</evidence>
<keyword evidence="7" id="KW-1043">Host membrane</keyword>
<evidence type="ECO:0000256" key="4">
    <source>
        <dbReference type="ARBA" id="ARBA00022511"/>
    </source>
</evidence>
<keyword evidence="12" id="KW-0325">Glycoprotein</keyword>
<evidence type="ECO:0000313" key="14">
    <source>
        <dbReference type="EMBL" id="CAD7674906.1"/>
    </source>
</evidence>
<evidence type="ECO:0000256" key="3">
    <source>
        <dbReference type="ARBA" id="ARBA00004563"/>
    </source>
</evidence>
<keyword evidence="9" id="KW-0472">Membrane</keyword>
<proteinExistence type="predicted"/>
<evidence type="ECO:0000256" key="13">
    <source>
        <dbReference type="ARBA" id="ARBA00023288"/>
    </source>
</evidence>
<comment type="subcellular location">
    <subcellularLocation>
        <location evidence="1">Host cell membrane</location>
        <topology evidence="1">Single-pass type I membrane protein</topology>
    </subcellularLocation>
    <subcellularLocation>
        <location evidence="2">Host endomembrane system</location>
        <topology evidence="2">Peripheral membrane protein</topology>
    </subcellularLocation>
    <subcellularLocation>
        <location evidence="3">Virion membrane</location>
        <topology evidence="3">Single-pass type I membrane protein</topology>
    </subcellularLocation>
</comment>
<evidence type="ECO:0000256" key="8">
    <source>
        <dbReference type="ARBA" id="ARBA00022989"/>
    </source>
</evidence>
<dbReference type="PANTHER" id="PTHR10424:SF81">
    <property type="entry name" value="ERVV2 PROTEIN"/>
    <property type="match status" value="1"/>
</dbReference>
<keyword evidence="6" id="KW-0812">Transmembrane</keyword>
<keyword evidence="15" id="KW-1185">Reference proteome</keyword>
<evidence type="ECO:0000256" key="1">
    <source>
        <dbReference type="ARBA" id="ARBA00004402"/>
    </source>
</evidence>
<dbReference type="Proteomes" id="UP000645828">
    <property type="component" value="Unassembled WGS sequence"/>
</dbReference>
<organism evidence="14 15">
    <name type="scientific">Nyctereutes procyonoides</name>
    <name type="common">Raccoon dog</name>
    <name type="synonym">Canis procyonoides</name>
    <dbReference type="NCBI Taxonomy" id="34880"/>
    <lineage>
        <taxon>Eukaryota</taxon>
        <taxon>Metazoa</taxon>
        <taxon>Chordata</taxon>
        <taxon>Craniata</taxon>
        <taxon>Vertebrata</taxon>
        <taxon>Euteleostomi</taxon>
        <taxon>Mammalia</taxon>
        <taxon>Eutheria</taxon>
        <taxon>Laurasiatheria</taxon>
        <taxon>Carnivora</taxon>
        <taxon>Caniformia</taxon>
        <taxon>Canidae</taxon>
        <taxon>Nyctereutes</taxon>
    </lineage>
</organism>
<evidence type="ECO:0000256" key="12">
    <source>
        <dbReference type="ARBA" id="ARBA00023180"/>
    </source>
</evidence>
<dbReference type="SUPFAM" id="SSF58069">
    <property type="entry name" value="Virus ectodomain"/>
    <property type="match status" value="1"/>
</dbReference>
<keyword evidence="4" id="KW-1032">Host cell membrane</keyword>
<accession>A0A811YCN9</accession>
<evidence type="ECO:0000256" key="9">
    <source>
        <dbReference type="ARBA" id="ARBA00023136"/>
    </source>
</evidence>
<name>A0A811YCN9_NYCPR</name>
<keyword evidence="11" id="KW-1015">Disulfide bond</keyword>
<reference evidence="14" key="1">
    <citation type="submission" date="2020-12" db="EMBL/GenBank/DDBJ databases">
        <authorList>
            <consortium name="Molecular Ecology Group"/>
        </authorList>
    </citation>
    <scope>NUCLEOTIDE SEQUENCE</scope>
    <source>
        <strain evidence="14">TBG_1078</strain>
    </source>
</reference>
<dbReference type="Pfam" id="PF00429">
    <property type="entry name" value="TLV_coat"/>
    <property type="match status" value="1"/>
</dbReference>